<dbReference type="InterPro" id="IPR020616">
    <property type="entry name" value="Thiolase_N"/>
</dbReference>
<feature type="domain" description="Thiolase N-terminal" evidence="10">
    <location>
        <begin position="20"/>
        <end position="125"/>
    </location>
</feature>
<organism evidence="12 13">
    <name type="scientific">Natronobacterium gregoryi (strain ATCC 43098 / DSM 3393 / CCM 3738 / CIP 104747 / IAM 13177 / JCM 8860 / NBRC 102187 / NCIMB 2189 / SP2)</name>
    <dbReference type="NCBI Taxonomy" id="797304"/>
    <lineage>
        <taxon>Archaea</taxon>
        <taxon>Methanobacteriati</taxon>
        <taxon>Methanobacteriota</taxon>
        <taxon>Stenosarchaea group</taxon>
        <taxon>Halobacteria</taxon>
        <taxon>Halobacteriales</taxon>
        <taxon>Natrialbaceae</taxon>
        <taxon>Natronobacterium</taxon>
    </lineage>
</organism>
<evidence type="ECO:0000256" key="5">
    <source>
        <dbReference type="ARBA" id="ARBA00023098"/>
    </source>
</evidence>
<dbReference type="GO" id="GO:0006635">
    <property type="term" value="P:fatty acid beta-oxidation"/>
    <property type="evidence" value="ECO:0007669"/>
    <property type="project" value="TreeGrafter"/>
</dbReference>
<dbReference type="InterPro" id="IPR016039">
    <property type="entry name" value="Thiolase-like"/>
</dbReference>
<dbReference type="GO" id="GO:0005737">
    <property type="term" value="C:cytoplasm"/>
    <property type="evidence" value="ECO:0007669"/>
    <property type="project" value="UniProtKB-ARBA"/>
</dbReference>
<dbReference type="InterPro" id="IPR050215">
    <property type="entry name" value="Thiolase-like_sf_Thiolase"/>
</dbReference>
<evidence type="ECO:0000313" key="12">
    <source>
        <dbReference type="EMBL" id="ELY74350.1"/>
    </source>
</evidence>
<keyword evidence="8" id="KW-0012">Acyltransferase</keyword>
<evidence type="ECO:0000256" key="8">
    <source>
        <dbReference type="ARBA" id="ARBA00023315"/>
    </source>
</evidence>
<sequence>MSPIPFSDWLHPGIEKRYDSDELPMGATAERVAREHDVGREEQDRFALRSHRWAIDAWEEGRFDDEVVPVDADDPLERDEGPRPETSLEDLADLPTVFADDEAATVTPGNASPLTDGAAGLFVTSPEYASRNDLDVLATVRSRAVAGVDPRVMEVGPVPATRAALETAGINVGDLDLVELNEAFASQSLYCKRALGSTTTDSPSTVARSCSATCFAVRALGSRRRCCTNSGGRTTGTASRRCVSASGRVWRRCSNDRRERVWKSTAHIYDSAENVSPCETSISSVPVSRRSGRFRTRATGTCSRRPTRPPATASITELIPETSTRPSSARSASAAASSACRGRP</sequence>
<name>L9YJL3_NATGS</name>
<keyword evidence="3 12" id="KW-0808">Transferase</keyword>
<comment type="caution">
    <text evidence="12">The sequence shown here is derived from an EMBL/GenBank/DDBJ whole genome shotgun (WGS) entry which is preliminary data.</text>
</comment>
<gene>
    <name evidence="12" type="ORF">C490_00235</name>
</gene>
<dbReference type="Proteomes" id="UP000011613">
    <property type="component" value="Unassembled WGS sequence"/>
</dbReference>
<dbReference type="CDD" id="cd00751">
    <property type="entry name" value="thiolase"/>
    <property type="match status" value="1"/>
</dbReference>
<keyword evidence="4" id="KW-0276">Fatty acid metabolism</keyword>
<dbReference type="PANTHER" id="PTHR43853:SF8">
    <property type="entry name" value="3-KETOACYL-COA THIOLASE, PEROXISOMAL"/>
    <property type="match status" value="1"/>
</dbReference>
<keyword evidence="5" id="KW-0443">Lipid metabolism</keyword>
<feature type="domain" description="Thiolase C-terminal" evidence="11">
    <location>
        <begin position="135"/>
        <end position="198"/>
    </location>
</feature>
<comment type="subcellular location">
    <subcellularLocation>
        <location evidence="1">Peroxisome</location>
    </subcellularLocation>
</comment>
<evidence type="ECO:0000256" key="9">
    <source>
        <dbReference type="SAM" id="MobiDB-lite"/>
    </source>
</evidence>
<dbReference type="GO" id="GO:0003988">
    <property type="term" value="F:acetyl-CoA C-acyltransferase activity"/>
    <property type="evidence" value="ECO:0007669"/>
    <property type="project" value="TreeGrafter"/>
</dbReference>
<evidence type="ECO:0000259" key="10">
    <source>
        <dbReference type="Pfam" id="PF00108"/>
    </source>
</evidence>
<dbReference type="InterPro" id="IPR020617">
    <property type="entry name" value="Thiolase_C"/>
</dbReference>
<dbReference type="Pfam" id="PF00108">
    <property type="entry name" value="Thiolase_N"/>
    <property type="match status" value="1"/>
</dbReference>
<evidence type="ECO:0000256" key="1">
    <source>
        <dbReference type="ARBA" id="ARBA00004275"/>
    </source>
</evidence>
<evidence type="ECO:0000256" key="2">
    <source>
        <dbReference type="ARBA" id="ARBA00010982"/>
    </source>
</evidence>
<dbReference type="GO" id="GO:0010124">
    <property type="term" value="P:phenylacetate catabolic process"/>
    <property type="evidence" value="ECO:0007669"/>
    <property type="project" value="TreeGrafter"/>
</dbReference>
<feature type="compositionally biased region" description="Basic and acidic residues" evidence="9">
    <location>
        <begin position="31"/>
        <end position="44"/>
    </location>
</feature>
<evidence type="ECO:0000256" key="4">
    <source>
        <dbReference type="ARBA" id="ARBA00022832"/>
    </source>
</evidence>
<feature type="region of interest" description="Disordered" evidence="9">
    <location>
        <begin position="1"/>
        <end position="44"/>
    </location>
</feature>
<evidence type="ECO:0000313" key="13">
    <source>
        <dbReference type="Proteomes" id="UP000011613"/>
    </source>
</evidence>
<accession>L9YJL3</accession>
<feature type="region of interest" description="Disordered" evidence="9">
    <location>
        <begin position="293"/>
        <end position="344"/>
    </location>
</feature>
<dbReference type="AlphaFoldDB" id="L9YJL3"/>
<evidence type="ECO:0000256" key="6">
    <source>
        <dbReference type="ARBA" id="ARBA00023140"/>
    </source>
</evidence>
<evidence type="ECO:0000256" key="3">
    <source>
        <dbReference type="ARBA" id="ARBA00022679"/>
    </source>
</evidence>
<keyword evidence="6" id="KW-0576">Peroxisome</keyword>
<evidence type="ECO:0000256" key="7">
    <source>
        <dbReference type="ARBA" id="ARBA00023229"/>
    </source>
</evidence>
<protein>
    <submittedName>
        <fullName evidence="12">Acetyl-CoA acetyltransferase</fullName>
    </submittedName>
</protein>
<dbReference type="GO" id="GO:0008299">
    <property type="term" value="P:isoprenoid biosynthetic process"/>
    <property type="evidence" value="ECO:0007669"/>
    <property type="project" value="UniProtKB-KW"/>
</dbReference>
<dbReference type="SUPFAM" id="SSF53901">
    <property type="entry name" value="Thiolase-like"/>
    <property type="match status" value="2"/>
</dbReference>
<reference evidence="12 13" key="1">
    <citation type="journal article" date="2014" name="PLoS Genet.">
        <title>Phylogenetically driven sequencing of extremely halophilic archaea reveals strategies for static and dynamic osmo-response.</title>
        <authorList>
            <person name="Becker E.A."/>
            <person name="Seitzer P.M."/>
            <person name="Tritt A."/>
            <person name="Larsen D."/>
            <person name="Krusor M."/>
            <person name="Yao A.I."/>
            <person name="Wu D."/>
            <person name="Madern D."/>
            <person name="Eisen J.A."/>
            <person name="Darling A.E."/>
            <person name="Facciotti M.T."/>
        </authorList>
    </citation>
    <scope>NUCLEOTIDE SEQUENCE [LARGE SCALE GENOMIC DNA]</scope>
    <source>
        <strain evidence="12 13">SP2</strain>
    </source>
</reference>
<keyword evidence="7" id="KW-0414">Isoprene biosynthesis</keyword>
<dbReference type="PATRIC" id="fig|797304.7.peg.49"/>
<comment type="similarity">
    <text evidence="2">Belongs to the thiolase-like superfamily. Thiolase family.</text>
</comment>
<proteinExistence type="inferred from homology"/>
<dbReference type="Pfam" id="PF02803">
    <property type="entry name" value="Thiolase_C"/>
    <property type="match status" value="1"/>
</dbReference>
<dbReference type="InterPro" id="IPR002155">
    <property type="entry name" value="Thiolase"/>
</dbReference>
<evidence type="ECO:0000259" key="11">
    <source>
        <dbReference type="Pfam" id="PF02803"/>
    </source>
</evidence>
<dbReference type="PANTHER" id="PTHR43853">
    <property type="entry name" value="3-KETOACYL-COA THIOLASE, PEROXISOMAL"/>
    <property type="match status" value="1"/>
</dbReference>
<dbReference type="Gene3D" id="3.40.47.10">
    <property type="match status" value="1"/>
</dbReference>
<feature type="compositionally biased region" description="Low complexity" evidence="9">
    <location>
        <begin position="327"/>
        <end position="344"/>
    </location>
</feature>
<dbReference type="EMBL" id="AOIC01000003">
    <property type="protein sequence ID" value="ELY74350.1"/>
    <property type="molecule type" value="Genomic_DNA"/>
</dbReference>